<dbReference type="NCBIfam" id="NF009404">
    <property type="entry name" value="PRK12767.1-3"/>
    <property type="match status" value="1"/>
</dbReference>
<keyword evidence="3 4" id="KW-0067">ATP-binding</keyword>
<dbReference type="Pfam" id="PF21360">
    <property type="entry name" value="PylC-like_N"/>
    <property type="match status" value="1"/>
</dbReference>
<reference evidence="6" key="1">
    <citation type="submission" date="2020-02" db="EMBL/GenBank/DDBJ databases">
        <authorList>
            <person name="Meier V. D."/>
        </authorList>
    </citation>
    <scope>NUCLEOTIDE SEQUENCE</scope>
    <source>
        <strain evidence="6">AVDCRST_MAG86</strain>
    </source>
</reference>
<evidence type="ECO:0000256" key="4">
    <source>
        <dbReference type="PROSITE-ProRule" id="PRU00409"/>
    </source>
</evidence>
<evidence type="ECO:0000256" key="3">
    <source>
        <dbReference type="ARBA" id="ARBA00022840"/>
    </source>
</evidence>
<dbReference type="PROSITE" id="PS50975">
    <property type="entry name" value="ATP_GRASP"/>
    <property type="match status" value="1"/>
</dbReference>
<accession>A0A6J4V557</accession>
<evidence type="ECO:0000256" key="2">
    <source>
        <dbReference type="ARBA" id="ARBA00022741"/>
    </source>
</evidence>
<dbReference type="Pfam" id="PF02655">
    <property type="entry name" value="ATP-grasp_3"/>
    <property type="match status" value="1"/>
</dbReference>
<dbReference type="InterPro" id="IPR003806">
    <property type="entry name" value="ATP-grasp_PylC-type"/>
</dbReference>
<evidence type="ECO:0000256" key="1">
    <source>
        <dbReference type="ARBA" id="ARBA00022598"/>
    </source>
</evidence>
<dbReference type="GO" id="GO:0016874">
    <property type="term" value="F:ligase activity"/>
    <property type="evidence" value="ECO:0007669"/>
    <property type="project" value="UniProtKB-KW"/>
</dbReference>
<sequence>MTGSQQDTVNALLTSAGRRNYLVEYFQEALRGQGKVFAADAKSNAPALQEADGVFLVPPIGHKHYLDALLEFCQQEQIRLLVPLNDLELPYLAAAKARFAELGTQVVVSSPEVISRCFDKWETQRFLTSQGILTPKTYLSLGEAQAALGRGEISFPLVIKPRWGSASIGLEFPQDAEELMLSYELSQRRLNRTALAGVSEQDQARAILIQEFIVGDEYGLDIVNDLSGRYVTTFVKQKLGMRAGETDSAITVSSEPLRALGEALGRSLGHIGNLDCDVFLGAEGAWVLELNPRFGGGYPFSHVAGANLPAALIAWTKGEAPEPSWLRTEPGVMSSKFSRLLLIHT</sequence>
<dbReference type="Gene3D" id="3.30.1490.20">
    <property type="entry name" value="ATP-grasp fold, A domain"/>
    <property type="match status" value="1"/>
</dbReference>
<dbReference type="InterPro" id="IPR011761">
    <property type="entry name" value="ATP-grasp"/>
</dbReference>
<gene>
    <name evidence="6" type="ORF">AVDCRST_MAG86-1653</name>
</gene>
<dbReference type="SUPFAM" id="SSF56059">
    <property type="entry name" value="Glutathione synthetase ATP-binding domain-like"/>
    <property type="match status" value="1"/>
</dbReference>
<dbReference type="PANTHER" id="PTHR43585">
    <property type="entry name" value="FUMIPYRROLE BIOSYNTHESIS PROTEIN C"/>
    <property type="match status" value="1"/>
</dbReference>
<dbReference type="Gene3D" id="3.40.50.20">
    <property type="match status" value="1"/>
</dbReference>
<dbReference type="InterPro" id="IPR048764">
    <property type="entry name" value="PylC_N"/>
</dbReference>
<keyword evidence="1" id="KW-0436">Ligase</keyword>
<dbReference type="Gene3D" id="3.30.470.20">
    <property type="entry name" value="ATP-grasp fold, B domain"/>
    <property type="match status" value="1"/>
</dbReference>
<protein>
    <recommendedName>
        <fullName evidence="5">ATP-grasp domain-containing protein</fullName>
    </recommendedName>
</protein>
<evidence type="ECO:0000313" key="6">
    <source>
        <dbReference type="EMBL" id="CAA9569815.1"/>
    </source>
</evidence>
<dbReference type="InterPro" id="IPR013815">
    <property type="entry name" value="ATP_grasp_subdomain_1"/>
</dbReference>
<keyword evidence="2 4" id="KW-0547">Nucleotide-binding</keyword>
<feature type="domain" description="ATP-grasp" evidence="5">
    <location>
        <begin position="124"/>
        <end position="317"/>
    </location>
</feature>
<dbReference type="EMBL" id="CADCWP010000110">
    <property type="protein sequence ID" value="CAA9569815.1"/>
    <property type="molecule type" value="Genomic_DNA"/>
</dbReference>
<proteinExistence type="predicted"/>
<dbReference type="GO" id="GO:0005524">
    <property type="term" value="F:ATP binding"/>
    <property type="evidence" value="ECO:0007669"/>
    <property type="project" value="UniProtKB-UniRule"/>
</dbReference>
<dbReference type="GO" id="GO:0046872">
    <property type="term" value="F:metal ion binding"/>
    <property type="evidence" value="ECO:0007669"/>
    <property type="project" value="InterPro"/>
</dbReference>
<dbReference type="InterPro" id="IPR052032">
    <property type="entry name" value="ATP-dep_AA_Ligase"/>
</dbReference>
<organism evidence="6">
    <name type="scientific">uncultured Truepera sp</name>
    <dbReference type="NCBI Taxonomy" id="543023"/>
    <lineage>
        <taxon>Bacteria</taxon>
        <taxon>Thermotogati</taxon>
        <taxon>Deinococcota</taxon>
        <taxon>Deinococci</taxon>
        <taxon>Trueperales</taxon>
        <taxon>Trueperaceae</taxon>
        <taxon>Truepera</taxon>
        <taxon>environmental samples</taxon>
    </lineage>
</organism>
<dbReference type="AlphaFoldDB" id="A0A6J4V557"/>
<dbReference type="PANTHER" id="PTHR43585:SF2">
    <property type="entry name" value="ATP-GRASP ENZYME FSQD"/>
    <property type="match status" value="1"/>
</dbReference>
<evidence type="ECO:0000259" key="5">
    <source>
        <dbReference type="PROSITE" id="PS50975"/>
    </source>
</evidence>
<name>A0A6J4V557_9DEIN</name>